<dbReference type="NCBIfam" id="NF005855">
    <property type="entry name" value="PRK07777.1"/>
    <property type="match status" value="1"/>
</dbReference>
<keyword evidence="5" id="KW-0663">Pyridoxal phosphate</keyword>
<reference evidence="7 8" key="1">
    <citation type="submission" date="2016-11" db="EMBL/GenBank/DDBJ databases">
        <authorList>
            <person name="Jaros S."/>
            <person name="Januszkiewicz K."/>
            <person name="Wedrychowicz H."/>
        </authorList>
    </citation>
    <scope>NUCLEOTIDE SEQUENCE [LARGE SCALE GENOMIC DNA]</scope>
    <source>
        <strain evidence="7 8">DSM 12906</strain>
    </source>
</reference>
<evidence type="ECO:0000313" key="7">
    <source>
        <dbReference type="EMBL" id="SHJ91418.1"/>
    </source>
</evidence>
<dbReference type="GO" id="GO:0005737">
    <property type="term" value="C:cytoplasm"/>
    <property type="evidence" value="ECO:0007669"/>
    <property type="project" value="TreeGrafter"/>
</dbReference>
<dbReference type="InterPro" id="IPR004839">
    <property type="entry name" value="Aminotransferase_I/II_large"/>
</dbReference>
<dbReference type="PANTHER" id="PTHR43807:SF20">
    <property type="entry name" value="FI04487P"/>
    <property type="match status" value="1"/>
</dbReference>
<comment type="cofactor">
    <cofactor evidence="1">
        <name>pyridoxal 5'-phosphate</name>
        <dbReference type="ChEBI" id="CHEBI:597326"/>
    </cofactor>
</comment>
<dbReference type="AlphaFoldDB" id="A0A1M6N6S0"/>
<dbReference type="InterPro" id="IPR015424">
    <property type="entry name" value="PyrdxlP-dep_Trfase"/>
</dbReference>
<name>A0A1M6N6S0_9ACTN</name>
<dbReference type="InterPro" id="IPR051326">
    <property type="entry name" value="Kynurenine-oxoglutarate_AT"/>
</dbReference>
<dbReference type="Gene3D" id="3.40.640.10">
    <property type="entry name" value="Type I PLP-dependent aspartate aminotransferase-like (Major domain)"/>
    <property type="match status" value="1"/>
</dbReference>
<sequence>MSGRRLPRLAHMSGPSAAVERLQPFGATIFAEMTALALERGAVNLGQGFPDWDGPAAMLEVARGQISTGNNQYPPVRGAAELRQAICEDRARNFDVEYDPGTEALVTTGATEAIAATILGLVEPGSEVILIEPYYDSYAAAVALAGSTRVTVPLVPDGTGFALDVDALRSAVSEKTAMIVVNSPHNPTGTIFGLAELSAIAELAVERDLLVLADEVYERLTFGLVHIPIATLPGMASRTVTVSSAGKTFNVTGWKVGWALASQTLLDGVLAAKQFLTFSGGAPFQPAVAHALRHEQAWVTDLVADLQRKRDLLTHALEGAGLSPFRTEGTYFVCARVDQDALSYCRALPASRGVAAIPVTVFTDHPEPWREIVRFAFCKTDEVLAEGIRRLT</sequence>
<dbReference type="GO" id="GO:0030170">
    <property type="term" value="F:pyridoxal phosphate binding"/>
    <property type="evidence" value="ECO:0007669"/>
    <property type="project" value="InterPro"/>
</dbReference>
<dbReference type="Proteomes" id="UP000184512">
    <property type="component" value="Unassembled WGS sequence"/>
</dbReference>
<dbReference type="STRING" id="1123357.SAMN02745244_03569"/>
<organism evidence="7 8">
    <name type="scientific">Tessaracoccus bendigoensis DSM 12906</name>
    <dbReference type="NCBI Taxonomy" id="1123357"/>
    <lineage>
        <taxon>Bacteria</taxon>
        <taxon>Bacillati</taxon>
        <taxon>Actinomycetota</taxon>
        <taxon>Actinomycetes</taxon>
        <taxon>Propionibacteriales</taxon>
        <taxon>Propionibacteriaceae</taxon>
        <taxon>Tessaracoccus</taxon>
    </lineage>
</organism>
<evidence type="ECO:0000256" key="2">
    <source>
        <dbReference type="ARBA" id="ARBA00007441"/>
    </source>
</evidence>
<evidence type="ECO:0000256" key="1">
    <source>
        <dbReference type="ARBA" id="ARBA00001933"/>
    </source>
</evidence>
<evidence type="ECO:0000256" key="4">
    <source>
        <dbReference type="ARBA" id="ARBA00022679"/>
    </source>
</evidence>
<dbReference type="GO" id="GO:0016212">
    <property type="term" value="F:kynurenine-oxoglutarate transaminase activity"/>
    <property type="evidence" value="ECO:0007669"/>
    <property type="project" value="TreeGrafter"/>
</dbReference>
<accession>A0A1M6N6S0</accession>
<dbReference type="Gene3D" id="3.90.1150.10">
    <property type="entry name" value="Aspartate Aminotransferase, domain 1"/>
    <property type="match status" value="1"/>
</dbReference>
<evidence type="ECO:0000313" key="8">
    <source>
        <dbReference type="Proteomes" id="UP000184512"/>
    </source>
</evidence>
<keyword evidence="8" id="KW-1185">Reference proteome</keyword>
<proteinExistence type="inferred from homology"/>
<dbReference type="Pfam" id="PF00155">
    <property type="entry name" value="Aminotran_1_2"/>
    <property type="match status" value="1"/>
</dbReference>
<evidence type="ECO:0000259" key="6">
    <source>
        <dbReference type="Pfam" id="PF00155"/>
    </source>
</evidence>
<keyword evidence="4 7" id="KW-0808">Transferase</keyword>
<dbReference type="FunFam" id="3.40.640.10:FF:000024">
    <property type="entry name" value="Kynurenine--oxoglutarate transaminase 3"/>
    <property type="match status" value="1"/>
</dbReference>
<feature type="domain" description="Aminotransferase class I/classII large" evidence="6">
    <location>
        <begin position="43"/>
        <end position="391"/>
    </location>
</feature>
<dbReference type="InterPro" id="IPR015422">
    <property type="entry name" value="PyrdxlP-dep_Trfase_small"/>
</dbReference>
<gene>
    <name evidence="7" type="ORF">SAMN02745244_03569</name>
</gene>
<dbReference type="SUPFAM" id="SSF53383">
    <property type="entry name" value="PLP-dependent transferases"/>
    <property type="match status" value="1"/>
</dbReference>
<dbReference type="InterPro" id="IPR015421">
    <property type="entry name" value="PyrdxlP-dep_Trfase_major"/>
</dbReference>
<keyword evidence="3 7" id="KW-0032">Aminotransferase</keyword>
<dbReference type="EMBL" id="FQZG01000106">
    <property type="protein sequence ID" value="SHJ91418.1"/>
    <property type="molecule type" value="Genomic_DNA"/>
</dbReference>
<evidence type="ECO:0000256" key="5">
    <source>
        <dbReference type="ARBA" id="ARBA00022898"/>
    </source>
</evidence>
<dbReference type="CDD" id="cd00609">
    <property type="entry name" value="AAT_like"/>
    <property type="match status" value="1"/>
</dbReference>
<dbReference type="PANTHER" id="PTHR43807">
    <property type="entry name" value="FI04487P"/>
    <property type="match status" value="1"/>
</dbReference>
<comment type="similarity">
    <text evidence="2">Belongs to the class-I pyridoxal-phosphate-dependent aminotransferase family.</text>
</comment>
<evidence type="ECO:0000256" key="3">
    <source>
        <dbReference type="ARBA" id="ARBA00022576"/>
    </source>
</evidence>
<protein>
    <submittedName>
        <fullName evidence="7">N-succinyldiaminopimelate aminotransferase</fullName>
    </submittedName>
</protein>